<comment type="caution">
    <text evidence="1">The sequence shown here is derived from an EMBL/GenBank/DDBJ whole genome shotgun (WGS) entry which is preliminary data.</text>
</comment>
<sequence length="84" mass="9274">MSTIVVIFVIFVSSDSIAKINVIGWRGLIIHMGLSISEGLVIPLVFVVFVDSIVLMSLIVIVTLVMEIPKEIPIIRLGYGIWVH</sequence>
<dbReference type="Proteomes" id="UP000836387">
    <property type="component" value="Unassembled WGS sequence"/>
</dbReference>
<reference evidence="1" key="2">
    <citation type="submission" date="2021-10" db="EMBL/GenBank/DDBJ databases">
        <authorList>
            <person name="Piombo E."/>
        </authorList>
    </citation>
    <scope>NUCLEOTIDE SEQUENCE</scope>
</reference>
<gene>
    <name evidence="1" type="ORF">CRV2_00020979</name>
</gene>
<evidence type="ECO:0000313" key="1">
    <source>
        <dbReference type="EMBL" id="CAG9951868.1"/>
    </source>
</evidence>
<keyword evidence="2" id="KW-1185">Reference proteome</keyword>
<feature type="non-terminal residue" evidence="1">
    <location>
        <position position="84"/>
    </location>
</feature>
<accession>A0ACA9UEQ8</accession>
<evidence type="ECO:0000313" key="2">
    <source>
        <dbReference type="Proteomes" id="UP000836387"/>
    </source>
</evidence>
<organism evidence="1 2">
    <name type="scientific">Clonostachys rosea f. rosea IK726</name>
    <dbReference type="NCBI Taxonomy" id="1349383"/>
    <lineage>
        <taxon>Eukaryota</taxon>
        <taxon>Fungi</taxon>
        <taxon>Dikarya</taxon>
        <taxon>Ascomycota</taxon>
        <taxon>Pezizomycotina</taxon>
        <taxon>Sordariomycetes</taxon>
        <taxon>Hypocreomycetidae</taxon>
        <taxon>Hypocreales</taxon>
        <taxon>Bionectriaceae</taxon>
        <taxon>Clonostachys</taxon>
    </lineage>
</organism>
<dbReference type="EMBL" id="CADEHS020000440">
    <property type="protein sequence ID" value="CAG9951868.1"/>
    <property type="molecule type" value="Genomic_DNA"/>
</dbReference>
<proteinExistence type="predicted"/>
<name>A0ACA9UEQ8_BIOOC</name>
<reference evidence="1" key="1">
    <citation type="submission" date="2020-04" db="EMBL/GenBank/DDBJ databases">
        <authorList>
            <person name="Broberg M."/>
        </authorList>
    </citation>
    <scope>NUCLEOTIDE SEQUENCE</scope>
</reference>
<protein>
    <submittedName>
        <fullName evidence="1">Uncharacterized protein</fullName>
    </submittedName>
</protein>